<gene>
    <name evidence="1" type="ORF">N8T08_009703</name>
</gene>
<accession>A0ACC3ATP4</accession>
<dbReference type="EMBL" id="JAOPJF010000072">
    <property type="protein sequence ID" value="KAK1140957.1"/>
    <property type="molecule type" value="Genomic_DNA"/>
</dbReference>
<evidence type="ECO:0000313" key="2">
    <source>
        <dbReference type="Proteomes" id="UP001177260"/>
    </source>
</evidence>
<protein>
    <submittedName>
        <fullName evidence="1">Uncharacterized protein</fullName>
    </submittedName>
</protein>
<dbReference type="Proteomes" id="UP001177260">
    <property type="component" value="Unassembled WGS sequence"/>
</dbReference>
<keyword evidence="2" id="KW-1185">Reference proteome</keyword>
<name>A0ACC3ATP4_9EURO</name>
<reference evidence="1 2" key="1">
    <citation type="journal article" date="2023" name="ACS Omega">
        <title>Identification of the Neoaspergillic Acid Biosynthesis Gene Cluster by Establishing an In Vitro CRISPR-Ribonucleoprotein Genetic System in Aspergillus melleus.</title>
        <authorList>
            <person name="Yuan B."/>
            <person name="Grau M.F."/>
            <person name="Murata R.M."/>
            <person name="Torok T."/>
            <person name="Venkateswaran K."/>
            <person name="Stajich J.E."/>
            <person name="Wang C.C.C."/>
        </authorList>
    </citation>
    <scope>NUCLEOTIDE SEQUENCE [LARGE SCALE GENOMIC DNA]</scope>
    <source>
        <strain evidence="1 2">IMV 1140</strain>
    </source>
</reference>
<sequence>MQTLQGLYHSASGRILAVDDRNQLILLPRDTPPKDADKLRVDGDFWLCRNDGLVGKFGNPEKVTLHHDGQKYNVWVESRGFRDGSTEYGLSPIAPGGEYSNCFLVVNEDLDQLEIVGQWKEQAKFRCGS</sequence>
<proteinExistence type="predicted"/>
<comment type="caution">
    <text evidence="1">The sequence shown here is derived from an EMBL/GenBank/DDBJ whole genome shotgun (WGS) entry which is preliminary data.</text>
</comment>
<organism evidence="1 2">
    <name type="scientific">Aspergillus melleus</name>
    <dbReference type="NCBI Taxonomy" id="138277"/>
    <lineage>
        <taxon>Eukaryota</taxon>
        <taxon>Fungi</taxon>
        <taxon>Dikarya</taxon>
        <taxon>Ascomycota</taxon>
        <taxon>Pezizomycotina</taxon>
        <taxon>Eurotiomycetes</taxon>
        <taxon>Eurotiomycetidae</taxon>
        <taxon>Eurotiales</taxon>
        <taxon>Aspergillaceae</taxon>
        <taxon>Aspergillus</taxon>
        <taxon>Aspergillus subgen. Circumdati</taxon>
    </lineage>
</organism>
<evidence type="ECO:0000313" key="1">
    <source>
        <dbReference type="EMBL" id="KAK1140957.1"/>
    </source>
</evidence>